<name>A0ACC3AHR7_9EURO</name>
<reference evidence="1" key="1">
    <citation type="submission" date="2022-10" db="EMBL/GenBank/DDBJ databases">
        <title>Culturing micro-colonial fungi from biological soil crusts in the Mojave desert and describing Neophaeococcomyces mojavensis, and introducing the new genera and species Taxawa tesnikishii.</title>
        <authorList>
            <person name="Kurbessoian T."/>
            <person name="Stajich J.E."/>
        </authorList>
    </citation>
    <scope>NUCLEOTIDE SEQUENCE</scope>
    <source>
        <strain evidence="1">JES_112</strain>
    </source>
</reference>
<accession>A0ACC3AHR7</accession>
<comment type="caution">
    <text evidence="1">The sequence shown here is derived from an EMBL/GenBank/DDBJ whole genome shotgun (WGS) entry which is preliminary data.</text>
</comment>
<organism evidence="1 2">
    <name type="scientific">Neophaeococcomyces mojaviensis</name>
    <dbReference type="NCBI Taxonomy" id="3383035"/>
    <lineage>
        <taxon>Eukaryota</taxon>
        <taxon>Fungi</taxon>
        <taxon>Dikarya</taxon>
        <taxon>Ascomycota</taxon>
        <taxon>Pezizomycotina</taxon>
        <taxon>Eurotiomycetes</taxon>
        <taxon>Chaetothyriomycetidae</taxon>
        <taxon>Chaetothyriales</taxon>
        <taxon>Chaetothyriales incertae sedis</taxon>
        <taxon>Neophaeococcomyces</taxon>
    </lineage>
</organism>
<keyword evidence="2" id="KW-1185">Reference proteome</keyword>
<evidence type="ECO:0000313" key="2">
    <source>
        <dbReference type="Proteomes" id="UP001172386"/>
    </source>
</evidence>
<dbReference type="Proteomes" id="UP001172386">
    <property type="component" value="Unassembled WGS sequence"/>
</dbReference>
<dbReference type="EMBL" id="JAPDRQ010000015">
    <property type="protein sequence ID" value="KAJ9662470.1"/>
    <property type="molecule type" value="Genomic_DNA"/>
</dbReference>
<proteinExistence type="predicted"/>
<evidence type="ECO:0000313" key="1">
    <source>
        <dbReference type="EMBL" id="KAJ9662470.1"/>
    </source>
</evidence>
<gene>
    <name evidence="1" type="ORF">H2198_001359</name>
</gene>
<sequence length="234" mass="24908">MEELQIPQSTIPTSATSEITADCVTMTLTSNEALGTLDGGSSSAHRLASRELREENWNVVRLGDGYGRLHKVPVRHGLTCSDTLTKVRADAGTTKTVKVILNKILYFGEEAVFEAPITLRIDNGDEAQHPFVDVGTLVYDPLLTAAYHGRLNLGGTNFVADNMRFTRNDRALVIGWKISKTYTMSCVLFFCGLSIGLGVLVGLVCHDAGLGIAVGASAAGVVAAVTAVLTKLAK</sequence>
<protein>
    <submittedName>
        <fullName evidence="1">Uncharacterized protein</fullName>
    </submittedName>
</protein>